<evidence type="ECO:0000256" key="1">
    <source>
        <dbReference type="SAM" id="Coils"/>
    </source>
</evidence>
<comment type="caution">
    <text evidence="3">The sequence shown here is derived from an EMBL/GenBank/DDBJ whole genome shotgun (WGS) entry which is preliminary data.</text>
</comment>
<proteinExistence type="predicted"/>
<feature type="coiled-coil region" evidence="1">
    <location>
        <begin position="16"/>
        <end position="127"/>
    </location>
</feature>
<dbReference type="AlphaFoldDB" id="A0ABD3T2E1"/>
<keyword evidence="1" id="KW-0175">Coiled coil</keyword>
<organism evidence="3 4">
    <name type="scientific">Penstemon smallii</name>
    <dbReference type="NCBI Taxonomy" id="265156"/>
    <lineage>
        <taxon>Eukaryota</taxon>
        <taxon>Viridiplantae</taxon>
        <taxon>Streptophyta</taxon>
        <taxon>Embryophyta</taxon>
        <taxon>Tracheophyta</taxon>
        <taxon>Spermatophyta</taxon>
        <taxon>Magnoliopsida</taxon>
        <taxon>eudicotyledons</taxon>
        <taxon>Gunneridae</taxon>
        <taxon>Pentapetalae</taxon>
        <taxon>asterids</taxon>
        <taxon>lamiids</taxon>
        <taxon>Lamiales</taxon>
        <taxon>Plantaginaceae</taxon>
        <taxon>Cheloneae</taxon>
        <taxon>Penstemon</taxon>
    </lineage>
</organism>
<evidence type="ECO:0000313" key="3">
    <source>
        <dbReference type="EMBL" id="KAL3830828.1"/>
    </source>
</evidence>
<sequence length="520" mass="59183">MISILKNQIVERDQSIGTSQEKLMRFEEKVAGLEREIHDLKGLKLEADRTVEDMRREKSEADQKIRRRNSEAVETIEGLRREKSEADQTVEQLRRQNGEAVETIEGLRREKSEAHQMVEDLKRKNTEDIETIKRLRWKISTVNREKMSSDQTRAETSSKNSEEADEEMKQLRKQNFEASEIIGQLRRKVIAAEMGKMSSDQIVKEMKHKLSEAEKRAEEHKCKNLEAFNRQISAAVETEKTKSEVHQIVKELKRKYSEALRTIEELKRQKLEAKEAGRVDKKRSANMESRVKRLEEGFANRKKVKVGNLDNVGKSDDKFGTTKKVEDVSMHACSGPSKIGSRELTPQTSSTKERNANDRGNGGKIFKGADCIEVICVDDETSLSGSPNMSEKEKISEKFPLTNDLQLCMNAVCVLYRQQISASESTTQDLYGVLSHSDALRVRALGEYLVDGGQGLRLGKSLYEVKQDRPDVLVECRRLATNYLRIYCNGENLSMSSFFAYIVMGKIPSSNSTTCSNILN</sequence>
<dbReference type="EMBL" id="JBJXBP010000005">
    <property type="protein sequence ID" value="KAL3830828.1"/>
    <property type="molecule type" value="Genomic_DNA"/>
</dbReference>
<reference evidence="3 4" key="1">
    <citation type="submission" date="2024-12" db="EMBL/GenBank/DDBJ databases">
        <title>The unique morphological basis and parallel evolutionary history of personate flowers in Penstemon.</title>
        <authorList>
            <person name="Depatie T.H."/>
            <person name="Wessinger C.A."/>
        </authorList>
    </citation>
    <scope>NUCLEOTIDE SEQUENCE [LARGE SCALE GENOMIC DNA]</scope>
    <source>
        <strain evidence="3">WTNN_2</strain>
        <tissue evidence="3">Leaf</tissue>
    </source>
</reference>
<feature type="region of interest" description="Disordered" evidence="2">
    <location>
        <begin position="330"/>
        <end position="361"/>
    </location>
</feature>
<feature type="region of interest" description="Disordered" evidence="2">
    <location>
        <begin position="144"/>
        <end position="165"/>
    </location>
</feature>
<feature type="compositionally biased region" description="Polar residues" evidence="2">
    <location>
        <begin position="149"/>
        <end position="159"/>
    </location>
</feature>
<accession>A0ABD3T2E1</accession>
<name>A0ABD3T2E1_9LAMI</name>
<protein>
    <submittedName>
        <fullName evidence="3">Uncharacterized protein</fullName>
    </submittedName>
</protein>
<dbReference type="Proteomes" id="UP001634393">
    <property type="component" value="Unassembled WGS sequence"/>
</dbReference>
<dbReference type="PANTHER" id="PTHR34380:SF1">
    <property type="entry name" value="OS01G0221300 PROTEIN"/>
    <property type="match status" value="1"/>
</dbReference>
<dbReference type="PANTHER" id="PTHR34380">
    <property type="entry name" value="BNAA03G12380D PROTEIN"/>
    <property type="match status" value="1"/>
</dbReference>
<keyword evidence="4" id="KW-1185">Reference proteome</keyword>
<gene>
    <name evidence="3" type="ORF">ACJIZ3_019630</name>
</gene>
<evidence type="ECO:0000313" key="4">
    <source>
        <dbReference type="Proteomes" id="UP001634393"/>
    </source>
</evidence>
<evidence type="ECO:0000256" key="2">
    <source>
        <dbReference type="SAM" id="MobiDB-lite"/>
    </source>
</evidence>